<dbReference type="PROSITE" id="PS51891">
    <property type="entry name" value="CENP_V_GFA"/>
    <property type="match status" value="1"/>
</dbReference>
<dbReference type="PANTHER" id="PTHR33337:SF40">
    <property type="entry name" value="CENP-V_GFA DOMAIN-CONTAINING PROTEIN-RELATED"/>
    <property type="match status" value="1"/>
</dbReference>
<feature type="domain" description="CENP-V/GFA" evidence="5">
    <location>
        <begin position="8"/>
        <end position="116"/>
    </location>
</feature>
<comment type="similarity">
    <text evidence="1">Belongs to the Gfa family.</text>
</comment>
<dbReference type="SUPFAM" id="SSF51316">
    <property type="entry name" value="Mss4-like"/>
    <property type="match status" value="1"/>
</dbReference>
<organism evidence="6 7">
    <name type="scientific">Sphingomonas leidyi</name>
    <dbReference type="NCBI Taxonomy" id="68569"/>
    <lineage>
        <taxon>Bacteria</taxon>
        <taxon>Pseudomonadati</taxon>
        <taxon>Pseudomonadota</taxon>
        <taxon>Alphaproteobacteria</taxon>
        <taxon>Sphingomonadales</taxon>
        <taxon>Sphingomonadaceae</taxon>
        <taxon>Sphingomonas</taxon>
    </lineage>
</organism>
<keyword evidence="3" id="KW-0862">Zinc</keyword>
<dbReference type="Pfam" id="PF04828">
    <property type="entry name" value="GFA"/>
    <property type="match status" value="1"/>
</dbReference>
<keyword evidence="4" id="KW-0456">Lyase</keyword>
<dbReference type="Gene3D" id="3.90.1590.10">
    <property type="entry name" value="glutathione-dependent formaldehyde- activating enzyme (gfa)"/>
    <property type="match status" value="1"/>
</dbReference>
<dbReference type="PANTHER" id="PTHR33337">
    <property type="entry name" value="GFA DOMAIN-CONTAINING PROTEIN"/>
    <property type="match status" value="1"/>
</dbReference>
<dbReference type="Proteomes" id="UP000564677">
    <property type="component" value="Unassembled WGS sequence"/>
</dbReference>
<dbReference type="GO" id="GO:0046872">
    <property type="term" value="F:metal ion binding"/>
    <property type="evidence" value="ECO:0007669"/>
    <property type="project" value="UniProtKB-KW"/>
</dbReference>
<evidence type="ECO:0000313" key="6">
    <source>
        <dbReference type="EMBL" id="NIJ63387.1"/>
    </source>
</evidence>
<dbReference type="GO" id="GO:0016846">
    <property type="term" value="F:carbon-sulfur lyase activity"/>
    <property type="evidence" value="ECO:0007669"/>
    <property type="project" value="InterPro"/>
</dbReference>
<reference evidence="6 7" key="1">
    <citation type="submission" date="2020-03" db="EMBL/GenBank/DDBJ databases">
        <title>Genomic Encyclopedia of Type Strains, Phase IV (KMG-IV): sequencing the most valuable type-strain genomes for metagenomic binning, comparative biology and taxonomic classification.</title>
        <authorList>
            <person name="Goeker M."/>
        </authorList>
    </citation>
    <scope>NUCLEOTIDE SEQUENCE [LARGE SCALE GENOMIC DNA]</scope>
    <source>
        <strain evidence="6 7">DSM 4733</strain>
    </source>
</reference>
<gene>
    <name evidence="6" type="ORF">FHR20_000318</name>
</gene>
<dbReference type="EMBL" id="JAASQV010000001">
    <property type="protein sequence ID" value="NIJ63387.1"/>
    <property type="molecule type" value="Genomic_DNA"/>
</dbReference>
<proteinExistence type="inferred from homology"/>
<evidence type="ECO:0000259" key="5">
    <source>
        <dbReference type="PROSITE" id="PS51891"/>
    </source>
</evidence>
<keyword evidence="7" id="KW-1185">Reference proteome</keyword>
<dbReference type="AlphaFoldDB" id="A0A7X5ZTT0"/>
<accession>A0A7X5ZTT0</accession>
<evidence type="ECO:0000313" key="7">
    <source>
        <dbReference type="Proteomes" id="UP000564677"/>
    </source>
</evidence>
<keyword evidence="2" id="KW-0479">Metal-binding</keyword>
<dbReference type="RefSeq" id="WP_167297941.1">
    <property type="nucleotide sequence ID" value="NZ_JAASQV010000001.1"/>
</dbReference>
<name>A0A7X5ZTT0_9SPHN</name>
<evidence type="ECO:0000256" key="3">
    <source>
        <dbReference type="ARBA" id="ARBA00022833"/>
    </source>
</evidence>
<protein>
    <recommendedName>
        <fullName evidence="5">CENP-V/GFA domain-containing protein</fullName>
    </recommendedName>
</protein>
<evidence type="ECO:0000256" key="2">
    <source>
        <dbReference type="ARBA" id="ARBA00022723"/>
    </source>
</evidence>
<evidence type="ECO:0000256" key="1">
    <source>
        <dbReference type="ARBA" id="ARBA00005495"/>
    </source>
</evidence>
<evidence type="ECO:0000256" key="4">
    <source>
        <dbReference type="ARBA" id="ARBA00023239"/>
    </source>
</evidence>
<sequence>MTDWTQAHDGGCRCGELRFRLTGAPMLTSACHCTGCQKMTGSAFSLTLTMPTAAFELLRGEPVIGGLHGPVAHHYHCDRCKSWVFTRAEGIDWFVNVRTTMLDAPDDRPPFLETWAGEKLPWVETGAVHSYPGDPDWNDWETLTGEYARRS</sequence>
<comment type="caution">
    <text evidence="6">The sequence shown here is derived from an EMBL/GenBank/DDBJ whole genome shotgun (WGS) entry which is preliminary data.</text>
</comment>
<dbReference type="InterPro" id="IPR011057">
    <property type="entry name" value="Mss4-like_sf"/>
</dbReference>
<dbReference type="InterPro" id="IPR006913">
    <property type="entry name" value="CENP-V/GFA"/>
</dbReference>